<keyword evidence="2" id="KW-1185">Reference proteome</keyword>
<evidence type="ECO:0000313" key="1">
    <source>
        <dbReference type="EMBL" id="CAK5039048.1"/>
    </source>
</evidence>
<sequence length="66" mass="8075">MPNFIYFITFNFMMVWLVAKRFRIVQEFDAWAYRVEFYQIWAPSPPNVQTMYGVNHFYVCGVSFIF</sequence>
<evidence type="ECO:0000313" key="2">
    <source>
        <dbReference type="Proteomes" id="UP001497535"/>
    </source>
</evidence>
<proteinExistence type="predicted"/>
<accession>A0ACB0YBA4</accession>
<dbReference type="Proteomes" id="UP001497535">
    <property type="component" value="Unassembled WGS sequence"/>
</dbReference>
<reference evidence="1" key="1">
    <citation type="submission" date="2023-11" db="EMBL/GenBank/DDBJ databases">
        <authorList>
            <person name="Poullet M."/>
        </authorList>
    </citation>
    <scope>NUCLEOTIDE SEQUENCE</scope>
    <source>
        <strain evidence="1">E1834</strain>
    </source>
</reference>
<gene>
    <name evidence="1" type="ORF">MENTE1834_LOCUS9811</name>
</gene>
<dbReference type="EMBL" id="CAVMJV010000009">
    <property type="protein sequence ID" value="CAK5039048.1"/>
    <property type="molecule type" value="Genomic_DNA"/>
</dbReference>
<organism evidence="1 2">
    <name type="scientific">Meloidogyne enterolobii</name>
    <name type="common">Root-knot nematode worm</name>
    <name type="synonym">Meloidogyne mayaguensis</name>
    <dbReference type="NCBI Taxonomy" id="390850"/>
    <lineage>
        <taxon>Eukaryota</taxon>
        <taxon>Metazoa</taxon>
        <taxon>Ecdysozoa</taxon>
        <taxon>Nematoda</taxon>
        <taxon>Chromadorea</taxon>
        <taxon>Rhabditida</taxon>
        <taxon>Tylenchina</taxon>
        <taxon>Tylenchomorpha</taxon>
        <taxon>Tylenchoidea</taxon>
        <taxon>Meloidogynidae</taxon>
        <taxon>Meloidogyninae</taxon>
        <taxon>Meloidogyne</taxon>
    </lineage>
</organism>
<comment type="caution">
    <text evidence="1">The sequence shown here is derived from an EMBL/GenBank/DDBJ whole genome shotgun (WGS) entry which is preliminary data.</text>
</comment>
<name>A0ACB0YBA4_MELEN</name>
<protein>
    <submittedName>
        <fullName evidence="1">Uncharacterized protein</fullName>
    </submittedName>
</protein>